<organism evidence="1 2">
    <name type="scientific">Thiothrix lacustris</name>
    <dbReference type="NCBI Taxonomy" id="525917"/>
    <lineage>
        <taxon>Bacteria</taxon>
        <taxon>Pseudomonadati</taxon>
        <taxon>Pseudomonadota</taxon>
        <taxon>Gammaproteobacteria</taxon>
        <taxon>Thiotrichales</taxon>
        <taxon>Thiotrichaceae</taxon>
        <taxon>Thiothrix</taxon>
    </lineage>
</organism>
<sequence length="90" mass="10432">MPQKRFILDYMEKITTSPFTVRLEPDLRRALEDSARKNGNSLQVEVANRLRQSLGMLTDNDERIRQIARETALELIREEFKQGRQLAASG</sequence>
<reference evidence="1 2" key="1">
    <citation type="submission" date="2017-01" db="EMBL/GenBank/DDBJ databases">
        <title>Novel large sulfur bacteria in the metagenomes of groundwater-fed chemosynthetic microbial mats in the Lake Huron basin.</title>
        <authorList>
            <person name="Sharrar A.M."/>
            <person name="Flood B.E."/>
            <person name="Bailey J.V."/>
            <person name="Jones D.S."/>
            <person name="Biddanda B."/>
            <person name="Ruberg S.A."/>
            <person name="Marcus D.N."/>
            <person name="Dick G.J."/>
        </authorList>
    </citation>
    <scope>NUCLEOTIDE SEQUENCE [LARGE SCALE GENOMIC DNA]</scope>
    <source>
        <strain evidence="1">A8</strain>
    </source>
</reference>
<dbReference type="EMBL" id="MTEJ01000368">
    <property type="protein sequence ID" value="OQX03961.1"/>
    <property type="molecule type" value="Genomic_DNA"/>
</dbReference>
<dbReference type="InterPro" id="IPR013321">
    <property type="entry name" value="Arc_rbn_hlx_hlx"/>
</dbReference>
<dbReference type="InterPro" id="IPR010985">
    <property type="entry name" value="Ribbon_hlx_hlx"/>
</dbReference>
<dbReference type="GO" id="GO:0006355">
    <property type="term" value="P:regulation of DNA-templated transcription"/>
    <property type="evidence" value="ECO:0007669"/>
    <property type="project" value="InterPro"/>
</dbReference>
<dbReference type="Gene3D" id="1.10.1220.10">
    <property type="entry name" value="Met repressor-like"/>
    <property type="match status" value="1"/>
</dbReference>
<comment type="caution">
    <text evidence="1">The sequence shown here is derived from an EMBL/GenBank/DDBJ whole genome shotgun (WGS) entry which is preliminary data.</text>
</comment>
<dbReference type="Proteomes" id="UP000192491">
    <property type="component" value="Unassembled WGS sequence"/>
</dbReference>
<protein>
    <recommendedName>
        <fullName evidence="3">Arc-like DNA binding domain-containing protein</fullName>
    </recommendedName>
</protein>
<evidence type="ECO:0000313" key="1">
    <source>
        <dbReference type="EMBL" id="OQX03961.1"/>
    </source>
</evidence>
<gene>
    <name evidence="1" type="ORF">BWK73_37805</name>
</gene>
<proteinExistence type="predicted"/>
<dbReference type="SUPFAM" id="SSF47598">
    <property type="entry name" value="Ribbon-helix-helix"/>
    <property type="match status" value="1"/>
</dbReference>
<evidence type="ECO:0008006" key="3">
    <source>
        <dbReference type="Google" id="ProtNLM"/>
    </source>
</evidence>
<accession>A0A1Y1QEQ0</accession>
<name>A0A1Y1QEQ0_9GAMM</name>
<dbReference type="AlphaFoldDB" id="A0A1Y1QEQ0"/>
<evidence type="ECO:0000313" key="2">
    <source>
        <dbReference type="Proteomes" id="UP000192491"/>
    </source>
</evidence>